<evidence type="ECO:0000313" key="2">
    <source>
        <dbReference type="Proteomes" id="UP000078046"/>
    </source>
</evidence>
<proteinExistence type="predicted"/>
<comment type="caution">
    <text evidence="1">The sequence shown here is derived from an EMBL/GenBank/DDBJ whole genome shotgun (WGS) entry which is preliminary data.</text>
</comment>
<protein>
    <submittedName>
        <fullName evidence="1">Uncharacterized protein</fullName>
    </submittedName>
</protein>
<evidence type="ECO:0000313" key="1">
    <source>
        <dbReference type="EMBL" id="OAF64401.1"/>
    </source>
</evidence>
<sequence>MLLHHVLISESSQIGISLKEDLKLVRRIEKEGVFGFMRIQESNLIMFDNVQPSIIAFPTTWLDFQQ</sequence>
<accession>A0A177ASN5</accession>
<dbReference type="EMBL" id="LWCA01001867">
    <property type="protein sequence ID" value="OAF64401.1"/>
    <property type="molecule type" value="Genomic_DNA"/>
</dbReference>
<name>A0A177ASN5_9BILA</name>
<dbReference type="Proteomes" id="UP000078046">
    <property type="component" value="Unassembled WGS sequence"/>
</dbReference>
<reference evidence="1 2" key="1">
    <citation type="submission" date="2016-04" db="EMBL/GenBank/DDBJ databases">
        <title>The genome of Intoshia linei affirms orthonectids as highly simplified spiralians.</title>
        <authorList>
            <person name="Mikhailov K.V."/>
            <person name="Slusarev G.S."/>
            <person name="Nikitin M.A."/>
            <person name="Logacheva M.D."/>
            <person name="Penin A."/>
            <person name="Aleoshin V."/>
            <person name="Panchin Y.V."/>
        </authorList>
    </citation>
    <scope>NUCLEOTIDE SEQUENCE [LARGE SCALE GENOMIC DNA]</scope>
    <source>
        <strain evidence="1">Intl2013</strain>
        <tissue evidence="1">Whole animal</tissue>
    </source>
</reference>
<keyword evidence="2" id="KW-1185">Reference proteome</keyword>
<dbReference type="AlphaFoldDB" id="A0A177ASN5"/>
<organism evidence="1 2">
    <name type="scientific">Intoshia linei</name>
    <dbReference type="NCBI Taxonomy" id="1819745"/>
    <lineage>
        <taxon>Eukaryota</taxon>
        <taxon>Metazoa</taxon>
        <taxon>Spiralia</taxon>
        <taxon>Lophotrochozoa</taxon>
        <taxon>Mesozoa</taxon>
        <taxon>Orthonectida</taxon>
        <taxon>Rhopaluridae</taxon>
        <taxon>Intoshia</taxon>
    </lineage>
</organism>
<gene>
    <name evidence="1" type="ORF">A3Q56_07910</name>
</gene>